<dbReference type="AlphaFoldDB" id="X1GET3"/>
<protein>
    <submittedName>
        <fullName evidence="1">Uncharacterized protein</fullName>
    </submittedName>
</protein>
<sequence length="51" mass="5782">LLTGEEFQFFEGITSIIEKRYDCKVTVLQEKNSNETKAIQALPGKPALIIR</sequence>
<comment type="caution">
    <text evidence="1">The sequence shown here is derived from an EMBL/GenBank/DDBJ whole genome shotgun (WGS) entry which is preliminary data.</text>
</comment>
<evidence type="ECO:0000313" key="1">
    <source>
        <dbReference type="EMBL" id="GAH43335.1"/>
    </source>
</evidence>
<gene>
    <name evidence="1" type="ORF">S03H2_16800</name>
</gene>
<feature type="non-terminal residue" evidence="1">
    <location>
        <position position="1"/>
    </location>
</feature>
<organism evidence="1">
    <name type="scientific">marine sediment metagenome</name>
    <dbReference type="NCBI Taxonomy" id="412755"/>
    <lineage>
        <taxon>unclassified sequences</taxon>
        <taxon>metagenomes</taxon>
        <taxon>ecological metagenomes</taxon>
    </lineage>
</organism>
<proteinExistence type="predicted"/>
<dbReference type="Gene3D" id="3.30.2320.20">
    <property type="entry name" value="Class I aminoacyl-tRNA synthetases (RS)"/>
    <property type="match status" value="1"/>
</dbReference>
<dbReference type="EMBL" id="BARU01008607">
    <property type="protein sequence ID" value="GAH43335.1"/>
    <property type="molecule type" value="Genomic_DNA"/>
</dbReference>
<accession>X1GET3</accession>
<reference evidence="1" key="1">
    <citation type="journal article" date="2014" name="Front. Microbiol.">
        <title>High frequency of phylogenetically diverse reductive dehalogenase-homologous genes in deep subseafloor sedimentary metagenomes.</title>
        <authorList>
            <person name="Kawai M."/>
            <person name="Futagami T."/>
            <person name="Toyoda A."/>
            <person name="Takaki Y."/>
            <person name="Nishi S."/>
            <person name="Hori S."/>
            <person name="Arai W."/>
            <person name="Tsubouchi T."/>
            <person name="Morono Y."/>
            <person name="Uchiyama I."/>
            <person name="Ito T."/>
            <person name="Fujiyama A."/>
            <person name="Inagaki F."/>
            <person name="Takami H."/>
        </authorList>
    </citation>
    <scope>NUCLEOTIDE SEQUENCE</scope>
    <source>
        <strain evidence="1">Expedition CK06-06</strain>
    </source>
</reference>
<name>X1GET3_9ZZZZ</name>